<dbReference type="SMART" id="SM00034">
    <property type="entry name" value="CLECT"/>
    <property type="match status" value="3"/>
</dbReference>
<keyword evidence="1" id="KW-1015">Disulfide bond</keyword>
<dbReference type="Pfam" id="PF00059">
    <property type="entry name" value="Lectin_C"/>
    <property type="match status" value="3"/>
</dbReference>
<dbReference type="InParanoid" id="G3Q593"/>
<dbReference type="InterPro" id="IPR016186">
    <property type="entry name" value="C-type_lectin-like/link_sf"/>
</dbReference>
<evidence type="ECO:0000256" key="2">
    <source>
        <dbReference type="SAM" id="SignalP"/>
    </source>
</evidence>
<dbReference type="Bgee" id="ENSGACG00000018948">
    <property type="expression patterns" value="Expressed in pharyngeal gill and 1 other cell type or tissue"/>
</dbReference>
<dbReference type="PROSITE" id="PS50041">
    <property type="entry name" value="C_TYPE_LECTIN_2"/>
    <property type="match status" value="3"/>
</dbReference>
<dbReference type="STRING" id="69293.ENSGACP00000025049"/>
<accession>G3Q593</accession>
<evidence type="ECO:0000259" key="3">
    <source>
        <dbReference type="PROSITE" id="PS50041"/>
    </source>
</evidence>
<evidence type="ECO:0000313" key="4">
    <source>
        <dbReference type="Ensembl" id="ENSGACP00000025049.1"/>
    </source>
</evidence>
<dbReference type="InterPro" id="IPR001304">
    <property type="entry name" value="C-type_lectin-like"/>
</dbReference>
<feature type="signal peptide" evidence="2">
    <location>
        <begin position="1"/>
        <end position="17"/>
    </location>
</feature>
<dbReference type="eggNOG" id="KOG4297">
    <property type="taxonomic scope" value="Eukaryota"/>
</dbReference>
<feature type="domain" description="C-type lectin" evidence="3">
    <location>
        <begin position="254"/>
        <end position="373"/>
    </location>
</feature>
<dbReference type="OMA" id="VECEFIC"/>
<dbReference type="Gene3D" id="3.10.100.10">
    <property type="entry name" value="Mannose-Binding Protein A, subunit A"/>
    <property type="match status" value="3"/>
</dbReference>
<feature type="chain" id="PRO_5003450492" description="C-type lectin domain-containing protein" evidence="2">
    <location>
        <begin position="18"/>
        <end position="375"/>
    </location>
</feature>
<dbReference type="InterPro" id="IPR016187">
    <property type="entry name" value="CTDL_fold"/>
</dbReference>
<reference evidence="4" key="1">
    <citation type="submission" date="2006-01" db="EMBL/GenBank/DDBJ databases">
        <authorList>
            <person name="Lindblad-Toh K."/>
            <person name="Mauceli E."/>
            <person name="Grabherr M."/>
            <person name="Chang J.L."/>
            <person name="Lander E.S."/>
        </authorList>
    </citation>
    <scope>NUCLEOTIDE SEQUENCE [LARGE SCALE GENOMIC DNA]</scope>
</reference>
<dbReference type="SUPFAM" id="SSF56436">
    <property type="entry name" value="C-type lectin-like"/>
    <property type="match status" value="3"/>
</dbReference>
<protein>
    <recommendedName>
        <fullName evidence="3">C-type lectin domain-containing protein</fullName>
    </recommendedName>
</protein>
<evidence type="ECO:0000256" key="1">
    <source>
        <dbReference type="ARBA" id="ARBA00023157"/>
    </source>
</evidence>
<dbReference type="InterPro" id="IPR018378">
    <property type="entry name" value="C-type_lectin_CS"/>
</dbReference>
<keyword evidence="2" id="KW-0732">Signal</keyword>
<dbReference type="AlphaFoldDB" id="G3Q593"/>
<dbReference type="PROSITE" id="PS00615">
    <property type="entry name" value="C_TYPE_LECTIN_1"/>
    <property type="match status" value="2"/>
</dbReference>
<organism evidence="4">
    <name type="scientific">Gasterosteus aculeatus</name>
    <name type="common">Three-spined stickleback</name>
    <dbReference type="NCBI Taxonomy" id="69293"/>
    <lineage>
        <taxon>Eukaryota</taxon>
        <taxon>Metazoa</taxon>
        <taxon>Chordata</taxon>
        <taxon>Craniata</taxon>
        <taxon>Vertebrata</taxon>
        <taxon>Euteleostomi</taxon>
        <taxon>Actinopterygii</taxon>
        <taxon>Neopterygii</taxon>
        <taxon>Teleostei</taxon>
        <taxon>Neoteleostei</taxon>
        <taxon>Acanthomorphata</taxon>
        <taxon>Eupercaria</taxon>
        <taxon>Perciformes</taxon>
        <taxon>Cottioidei</taxon>
        <taxon>Gasterosteales</taxon>
        <taxon>Gasterosteidae</taxon>
        <taxon>Gasterosteus</taxon>
    </lineage>
</organism>
<name>G3Q593_GASAC</name>
<feature type="domain" description="C-type lectin" evidence="3">
    <location>
        <begin position="24"/>
        <end position="142"/>
    </location>
</feature>
<dbReference type="PANTHER" id="PTHR45784:SF3">
    <property type="entry name" value="C-TYPE LECTIN DOMAIN FAMILY 4 MEMBER K-LIKE-RELATED"/>
    <property type="match status" value="1"/>
</dbReference>
<dbReference type="Ensembl" id="ENSGACT00000025098.1">
    <property type="protein sequence ID" value="ENSGACP00000025049.1"/>
    <property type="gene ID" value="ENSGACG00000018948.1"/>
</dbReference>
<dbReference type="PANTHER" id="PTHR45784">
    <property type="entry name" value="C-TYPE LECTIN DOMAIN FAMILY 20 MEMBER A-RELATED"/>
    <property type="match status" value="1"/>
</dbReference>
<feature type="domain" description="C-type lectin" evidence="3">
    <location>
        <begin position="150"/>
        <end position="259"/>
    </location>
</feature>
<sequence>MQSSLFVLILMGECSFCLDCLYEYHFVEKKKTWDEAQKYCREKHTDLATVYDMEDVKRLMENMEELCDSAESQSKAWIGLRKQTSGPMTWHWSLPGEKFNDSETQWKEGQPDNTQDPENCVVNQNGEWLNFPCTVECEFICYDDTEPTRFHLIEQNKTWLVAQSICRENYTDLVSGSKQLYDSEFTILPKTDKDLWIGLFRDTWKWSDNSSSSFRHWDQISEQDDNSDEGRDEDQKCATVSDGKLSSDDCDGEHPFVCYDDEVILIRVNKTWEEALDYCREHHRELASVTDCHQQAQVQQRAKRADTPYVWMGLRYTCTLGFWFWLTDEVVDYKNWNSTTEVDGCDMSGAMETGGGHKWFKKSARKEFNFICLRR</sequence>
<proteinExistence type="predicted"/>
<dbReference type="CDD" id="cd00037">
    <property type="entry name" value="CLECT"/>
    <property type="match status" value="1"/>
</dbReference>
<reference evidence="4" key="2">
    <citation type="submission" date="2024-04" db="UniProtKB">
        <authorList>
            <consortium name="Ensembl"/>
        </authorList>
    </citation>
    <scope>IDENTIFICATION</scope>
</reference>
<dbReference type="FunCoup" id="G3Q593">
    <property type="interactions" value="9"/>
</dbReference>